<accession>A0A4Q7J147</accession>
<dbReference type="Proteomes" id="UP000292003">
    <property type="component" value="Unassembled WGS sequence"/>
</dbReference>
<feature type="signal peptide" evidence="1">
    <location>
        <begin position="1"/>
        <end position="30"/>
    </location>
</feature>
<evidence type="ECO:0000256" key="1">
    <source>
        <dbReference type="SAM" id="SignalP"/>
    </source>
</evidence>
<name>A0A4Q7J147_9PSEU</name>
<keyword evidence="1" id="KW-0732">Signal</keyword>
<evidence type="ECO:0000313" key="3">
    <source>
        <dbReference type="Proteomes" id="UP000292003"/>
    </source>
</evidence>
<dbReference type="RefSeq" id="WP_130478552.1">
    <property type="nucleotide sequence ID" value="NZ_SFCC01000016.1"/>
</dbReference>
<gene>
    <name evidence="2" type="ORF">EWH70_28135</name>
</gene>
<proteinExistence type="predicted"/>
<protein>
    <recommendedName>
        <fullName evidence="4">Secreted protein</fullName>
    </recommendedName>
</protein>
<feature type="chain" id="PRO_5038860541" description="Secreted protein" evidence="1">
    <location>
        <begin position="31"/>
        <end position="91"/>
    </location>
</feature>
<reference evidence="2 3" key="1">
    <citation type="submission" date="2019-02" db="EMBL/GenBank/DDBJ databases">
        <title>Draft genome sequence of Amycolatopsis sp. 8-3EHSu isolated from roots of Suaeda maritima.</title>
        <authorList>
            <person name="Duangmal K."/>
            <person name="Chantavorakit T."/>
        </authorList>
    </citation>
    <scope>NUCLEOTIDE SEQUENCE [LARGE SCALE GENOMIC DNA]</scope>
    <source>
        <strain evidence="2 3">8-3EHSu</strain>
    </source>
</reference>
<keyword evidence="3" id="KW-1185">Reference proteome</keyword>
<evidence type="ECO:0008006" key="4">
    <source>
        <dbReference type="Google" id="ProtNLM"/>
    </source>
</evidence>
<dbReference type="AlphaFoldDB" id="A0A4Q7J147"/>
<sequence>MLTTKRIAAAAATVLAAAGLSLAAAAPAQATAGQCVKFLRNQGYVIGKGVVGACDGAAGGGAGGQTGCIVKLVSLGVTGDHAKTACKIATL</sequence>
<dbReference type="EMBL" id="SFCC01000016">
    <property type="protein sequence ID" value="RZQ60547.1"/>
    <property type="molecule type" value="Genomic_DNA"/>
</dbReference>
<organism evidence="2 3">
    <name type="scientific">Amycolatopsis suaedae</name>
    <dbReference type="NCBI Taxonomy" id="2510978"/>
    <lineage>
        <taxon>Bacteria</taxon>
        <taxon>Bacillati</taxon>
        <taxon>Actinomycetota</taxon>
        <taxon>Actinomycetes</taxon>
        <taxon>Pseudonocardiales</taxon>
        <taxon>Pseudonocardiaceae</taxon>
        <taxon>Amycolatopsis</taxon>
    </lineage>
</organism>
<evidence type="ECO:0000313" key="2">
    <source>
        <dbReference type="EMBL" id="RZQ60547.1"/>
    </source>
</evidence>
<comment type="caution">
    <text evidence="2">The sequence shown here is derived from an EMBL/GenBank/DDBJ whole genome shotgun (WGS) entry which is preliminary data.</text>
</comment>